<sequence length="63" mass="7214">ACSLQDCLSVHTYSPEECQDRMRKLYECCEKMYEETDGNGESTACPMPSVVKRWLEAHPPSRS</sequence>
<accession>A0ACB8QXD4</accession>
<name>A0ACB8QXD4_9AGAM</name>
<organism evidence="1 2">
    <name type="scientific">Vararia minispora EC-137</name>
    <dbReference type="NCBI Taxonomy" id="1314806"/>
    <lineage>
        <taxon>Eukaryota</taxon>
        <taxon>Fungi</taxon>
        <taxon>Dikarya</taxon>
        <taxon>Basidiomycota</taxon>
        <taxon>Agaricomycotina</taxon>
        <taxon>Agaricomycetes</taxon>
        <taxon>Russulales</taxon>
        <taxon>Lachnocladiaceae</taxon>
        <taxon>Vararia</taxon>
    </lineage>
</organism>
<dbReference type="Proteomes" id="UP000814128">
    <property type="component" value="Unassembled WGS sequence"/>
</dbReference>
<keyword evidence="2" id="KW-1185">Reference proteome</keyword>
<reference evidence="1" key="2">
    <citation type="journal article" date="2022" name="New Phytol.">
        <title>Evolutionary transition to the ectomycorrhizal habit in the genomes of a hyperdiverse lineage of mushroom-forming fungi.</title>
        <authorList>
            <person name="Looney B."/>
            <person name="Miyauchi S."/>
            <person name="Morin E."/>
            <person name="Drula E."/>
            <person name="Courty P.E."/>
            <person name="Kohler A."/>
            <person name="Kuo A."/>
            <person name="LaButti K."/>
            <person name="Pangilinan J."/>
            <person name="Lipzen A."/>
            <person name="Riley R."/>
            <person name="Andreopoulos W."/>
            <person name="He G."/>
            <person name="Johnson J."/>
            <person name="Nolan M."/>
            <person name="Tritt A."/>
            <person name="Barry K.W."/>
            <person name="Grigoriev I.V."/>
            <person name="Nagy L.G."/>
            <person name="Hibbett D."/>
            <person name="Henrissat B."/>
            <person name="Matheny P.B."/>
            <person name="Labbe J."/>
            <person name="Martin F.M."/>
        </authorList>
    </citation>
    <scope>NUCLEOTIDE SEQUENCE</scope>
    <source>
        <strain evidence="1">EC-137</strain>
    </source>
</reference>
<evidence type="ECO:0000313" key="2">
    <source>
        <dbReference type="Proteomes" id="UP000814128"/>
    </source>
</evidence>
<feature type="non-terminal residue" evidence="1">
    <location>
        <position position="1"/>
    </location>
</feature>
<proteinExistence type="predicted"/>
<protein>
    <submittedName>
        <fullName evidence="1">Uncharacterized protein</fullName>
    </submittedName>
</protein>
<dbReference type="EMBL" id="MU273477">
    <property type="protein sequence ID" value="KAI0035991.1"/>
    <property type="molecule type" value="Genomic_DNA"/>
</dbReference>
<gene>
    <name evidence="1" type="ORF">K488DRAFT_42169</name>
</gene>
<reference evidence="1" key="1">
    <citation type="submission" date="2021-02" db="EMBL/GenBank/DDBJ databases">
        <authorList>
            <consortium name="DOE Joint Genome Institute"/>
            <person name="Ahrendt S."/>
            <person name="Looney B.P."/>
            <person name="Miyauchi S."/>
            <person name="Morin E."/>
            <person name="Drula E."/>
            <person name="Courty P.E."/>
            <person name="Chicoki N."/>
            <person name="Fauchery L."/>
            <person name="Kohler A."/>
            <person name="Kuo A."/>
            <person name="Labutti K."/>
            <person name="Pangilinan J."/>
            <person name="Lipzen A."/>
            <person name="Riley R."/>
            <person name="Andreopoulos W."/>
            <person name="He G."/>
            <person name="Johnson J."/>
            <person name="Barry K.W."/>
            <person name="Grigoriev I.V."/>
            <person name="Nagy L."/>
            <person name="Hibbett D."/>
            <person name="Henrissat B."/>
            <person name="Matheny P.B."/>
            <person name="Labbe J."/>
            <person name="Martin F."/>
        </authorList>
    </citation>
    <scope>NUCLEOTIDE SEQUENCE</scope>
    <source>
        <strain evidence="1">EC-137</strain>
    </source>
</reference>
<comment type="caution">
    <text evidence="1">The sequence shown here is derived from an EMBL/GenBank/DDBJ whole genome shotgun (WGS) entry which is preliminary data.</text>
</comment>
<evidence type="ECO:0000313" key="1">
    <source>
        <dbReference type="EMBL" id="KAI0035991.1"/>
    </source>
</evidence>